<keyword evidence="4" id="KW-1003">Cell membrane</keyword>
<dbReference type="PANTHER" id="PTHR30330">
    <property type="entry name" value="AGSS FAMILY TRANSPORTER, SODIUM-ALANINE"/>
    <property type="match status" value="1"/>
</dbReference>
<evidence type="ECO:0000256" key="8">
    <source>
        <dbReference type="ARBA" id="ARBA00023136"/>
    </source>
</evidence>
<feature type="transmembrane region" description="Helical" evidence="9">
    <location>
        <begin position="64"/>
        <end position="87"/>
    </location>
</feature>
<evidence type="ECO:0000313" key="10">
    <source>
        <dbReference type="EMBL" id="MBA0310187.1"/>
    </source>
</evidence>
<feature type="transmembrane region" description="Helical" evidence="9">
    <location>
        <begin position="233"/>
        <end position="256"/>
    </location>
</feature>
<comment type="caution">
    <text evidence="10">The sequence shown here is derived from an EMBL/GenBank/DDBJ whole genome shotgun (WGS) entry which is preliminary data.</text>
</comment>
<protein>
    <submittedName>
        <fullName evidence="10">Alanine:cation symporter family protein</fullName>
    </submittedName>
</protein>
<feature type="transmembrane region" description="Helical" evidence="9">
    <location>
        <begin position="173"/>
        <end position="194"/>
    </location>
</feature>
<keyword evidence="8 9" id="KW-0472">Membrane</keyword>
<evidence type="ECO:0000256" key="1">
    <source>
        <dbReference type="ARBA" id="ARBA00004651"/>
    </source>
</evidence>
<evidence type="ECO:0000256" key="9">
    <source>
        <dbReference type="RuleBase" id="RU363064"/>
    </source>
</evidence>
<proteinExistence type="inferred from homology"/>
<keyword evidence="5 9" id="KW-0812">Transmembrane</keyword>
<evidence type="ECO:0000313" key="11">
    <source>
        <dbReference type="Proteomes" id="UP000822271"/>
    </source>
</evidence>
<keyword evidence="6 9" id="KW-0769">Symport</keyword>
<dbReference type="FunFam" id="1.20.1740.10:FF:000004">
    <property type="entry name" value="Sodium:alanine symporter family protein"/>
    <property type="match status" value="1"/>
</dbReference>
<reference evidence="10" key="1">
    <citation type="submission" date="2018-09" db="EMBL/GenBank/DDBJ databases">
        <authorList>
            <person name="Groschel M."/>
            <person name="Kohl T."/>
            <person name="Conchillo-Sole O."/>
            <person name="Mamat U."/>
            <person name="Yero D."/>
            <person name="Niemann S."/>
            <person name="Daura X."/>
            <person name="Gibert I."/>
        </authorList>
    </citation>
    <scope>NUCLEOTIDE SEQUENCE</scope>
    <source>
        <strain evidence="10">OG156</strain>
    </source>
</reference>
<keyword evidence="9" id="KW-0997">Cell inner membrane</keyword>
<feature type="transmembrane region" description="Helical" evidence="9">
    <location>
        <begin position="6"/>
        <end position="30"/>
    </location>
</feature>
<evidence type="ECO:0000256" key="2">
    <source>
        <dbReference type="ARBA" id="ARBA00009261"/>
    </source>
</evidence>
<evidence type="ECO:0000256" key="3">
    <source>
        <dbReference type="ARBA" id="ARBA00022448"/>
    </source>
</evidence>
<dbReference type="Gene3D" id="1.20.1740.10">
    <property type="entry name" value="Amino acid/polyamine transporter I"/>
    <property type="match status" value="1"/>
</dbReference>
<dbReference type="NCBIfam" id="TIGR00835">
    <property type="entry name" value="agcS"/>
    <property type="match status" value="1"/>
</dbReference>
<dbReference type="GO" id="GO:0005283">
    <property type="term" value="F:amino acid:sodium symporter activity"/>
    <property type="evidence" value="ECO:0007669"/>
    <property type="project" value="InterPro"/>
</dbReference>
<dbReference type="PANTHER" id="PTHR30330:SF7">
    <property type="entry name" value="SODIUM_PROTON-DEPENDENT ALANINE CARRIER PROTEIN YRBD-RELATED"/>
    <property type="match status" value="1"/>
</dbReference>
<dbReference type="InterPro" id="IPR001463">
    <property type="entry name" value="Na/Ala_symport"/>
</dbReference>
<keyword evidence="7 9" id="KW-1133">Transmembrane helix</keyword>
<organism evidence="10 11">
    <name type="scientific">Stenotrophomonas maltophilia</name>
    <name type="common">Pseudomonas maltophilia</name>
    <name type="synonym">Xanthomonas maltophilia</name>
    <dbReference type="NCBI Taxonomy" id="40324"/>
    <lineage>
        <taxon>Bacteria</taxon>
        <taxon>Pseudomonadati</taxon>
        <taxon>Pseudomonadota</taxon>
        <taxon>Gammaproteobacteria</taxon>
        <taxon>Lysobacterales</taxon>
        <taxon>Lysobacteraceae</taxon>
        <taxon>Stenotrophomonas</taxon>
        <taxon>Stenotrophomonas maltophilia group</taxon>
    </lineage>
</organism>
<keyword evidence="3 9" id="KW-0813">Transport</keyword>
<feature type="transmembrane region" description="Helical" evidence="9">
    <location>
        <begin position="297"/>
        <end position="321"/>
    </location>
</feature>
<dbReference type="GO" id="GO:0005886">
    <property type="term" value="C:plasma membrane"/>
    <property type="evidence" value="ECO:0007669"/>
    <property type="project" value="UniProtKB-SubCell"/>
</dbReference>
<gene>
    <name evidence="10" type="ORF">D7Y33_04015</name>
</gene>
<evidence type="ECO:0000256" key="5">
    <source>
        <dbReference type="ARBA" id="ARBA00022692"/>
    </source>
</evidence>
<feature type="transmembrane region" description="Helical" evidence="9">
    <location>
        <begin position="364"/>
        <end position="383"/>
    </location>
</feature>
<comment type="similarity">
    <text evidence="2 9">Belongs to the alanine or glycine:cation symporter (AGCS) (TC 2.A.25) family.</text>
</comment>
<feature type="transmembrane region" description="Helical" evidence="9">
    <location>
        <begin position="433"/>
        <end position="453"/>
    </location>
</feature>
<dbReference type="Pfam" id="PF01235">
    <property type="entry name" value="Na_Ala_symp"/>
    <property type="match status" value="1"/>
</dbReference>
<evidence type="ECO:0000256" key="6">
    <source>
        <dbReference type="ARBA" id="ARBA00022847"/>
    </source>
</evidence>
<sequence length="483" mass="51580">MSIESIVNAVLGIIWSPWLVVLCLLAGLYFSVRTRFIQLRALPDMLRLMFRHERSSAGVSPFQALSLSLSSRVGVGNIAGVAMAISFGGPGAIFWMWVVAFLGASSAFIESTLAQIYKERDASGQYRGGPAYYIEKGLGQRWYAVMFALVTVLAGAMLAGTQSNAITSAVNEAWGIPVAGTTAVLLVVLAAVLYGGVRRIARVAEWVVPIMAVAYLLVAAVVMVINVDKVPEVFGLVLRSAFGVDAAFGAMIGTAIQWGVRRGVLSNEAGMGSGAHPAAAAEVSHPVKQGLVQSFSVYIDTMVVCSATAFLILSTGLYNVYEPAVKGVPDEARLLFASLPGVEAGPRFVQHAVESALPGFGKSFVALAILPFAFTTILALYYMAETNVSYLSRDRPGRGTITGFQLLFLAATGYSAVNTATVAWALGDIGVGMMSWLNIIAILLLQRPALAALRDYEAQKRKQRDPLFKPQTIGIRNSRVWEG</sequence>
<dbReference type="Proteomes" id="UP000822271">
    <property type="component" value="Unassembled WGS sequence"/>
</dbReference>
<dbReference type="RefSeq" id="WP_049429894.1">
    <property type="nucleotide sequence ID" value="NZ_CP154630.1"/>
</dbReference>
<dbReference type="EMBL" id="RAUE01000007">
    <property type="protein sequence ID" value="MBA0310187.1"/>
    <property type="molecule type" value="Genomic_DNA"/>
</dbReference>
<dbReference type="AlphaFoldDB" id="A0A2J0SYH7"/>
<reference evidence="10" key="2">
    <citation type="journal article" date="2020" name="Front. Microbiol.">
        <title>Genetic Variants of the DSF Quorum Sensing System in Stenotrophomonas maltophilia Influence Virulence and Resistance Phenotypes Among Genotypically Diverse Clinical Isolates.</title>
        <authorList>
            <person name="Yero D."/>
            <person name="Huedo P."/>
            <person name="Conchillo-Sole O."/>
            <person name="Martinez-Servat S."/>
            <person name="Mamat U."/>
            <person name="Coves X."/>
            <person name="Llanas F."/>
            <person name="Roca I."/>
            <person name="Vila J."/>
            <person name="Schaible U.E."/>
            <person name="Daura X."/>
            <person name="Gibert I."/>
        </authorList>
    </citation>
    <scope>NUCLEOTIDE SEQUENCE</scope>
    <source>
        <strain evidence="10">OG156</strain>
    </source>
</reference>
<feature type="transmembrane region" description="Helical" evidence="9">
    <location>
        <begin position="93"/>
        <end position="117"/>
    </location>
</feature>
<name>A0A2J0SYH7_STEMA</name>
<dbReference type="PRINTS" id="PR00175">
    <property type="entry name" value="NAALASMPORT"/>
</dbReference>
<comment type="subcellular location">
    <subcellularLocation>
        <location evidence="9">Cell inner membrane</location>
        <topology evidence="9">Multi-pass membrane protein</topology>
    </subcellularLocation>
    <subcellularLocation>
        <location evidence="1">Cell membrane</location>
        <topology evidence="1">Multi-pass membrane protein</topology>
    </subcellularLocation>
</comment>
<feature type="transmembrane region" description="Helical" evidence="9">
    <location>
        <begin position="404"/>
        <end position="427"/>
    </location>
</feature>
<accession>A0A2J0SYH7</accession>
<evidence type="ECO:0000256" key="4">
    <source>
        <dbReference type="ARBA" id="ARBA00022475"/>
    </source>
</evidence>
<evidence type="ECO:0000256" key="7">
    <source>
        <dbReference type="ARBA" id="ARBA00022989"/>
    </source>
</evidence>
<dbReference type="OrthoDB" id="9806926at2"/>
<dbReference type="PROSITE" id="PS00873">
    <property type="entry name" value="NA_ALANINE_SYMP"/>
    <property type="match status" value="1"/>
</dbReference>
<feature type="transmembrane region" description="Helical" evidence="9">
    <location>
        <begin position="142"/>
        <end position="161"/>
    </location>
</feature>
<feature type="transmembrane region" description="Helical" evidence="9">
    <location>
        <begin position="206"/>
        <end position="227"/>
    </location>
</feature>